<keyword evidence="3 5" id="KW-1133">Transmembrane helix</keyword>
<evidence type="ECO:0000256" key="1">
    <source>
        <dbReference type="ARBA" id="ARBA00004370"/>
    </source>
</evidence>
<evidence type="ECO:0000256" key="4">
    <source>
        <dbReference type="ARBA" id="ARBA00023136"/>
    </source>
</evidence>
<evidence type="ECO:0000256" key="5">
    <source>
        <dbReference type="SAM" id="Phobius"/>
    </source>
</evidence>
<evidence type="ECO:0000313" key="7">
    <source>
        <dbReference type="EMBL" id="GHD55809.1"/>
    </source>
</evidence>
<evidence type="ECO:0000313" key="8">
    <source>
        <dbReference type="Proteomes" id="UP000604737"/>
    </source>
</evidence>
<keyword evidence="4 5" id="KW-0472">Membrane</keyword>
<comment type="subcellular location">
    <subcellularLocation>
        <location evidence="1">Membrane</location>
    </subcellularLocation>
</comment>
<keyword evidence="8" id="KW-1185">Reference proteome</keyword>
<comment type="caution">
    <text evidence="7">The sequence shown here is derived from an EMBL/GenBank/DDBJ whole genome shotgun (WGS) entry which is preliminary data.</text>
</comment>
<keyword evidence="2 5" id="KW-0812">Transmembrane</keyword>
<feature type="transmembrane region" description="Helical" evidence="5">
    <location>
        <begin position="12"/>
        <end position="34"/>
    </location>
</feature>
<reference evidence="8" key="1">
    <citation type="journal article" date="2019" name="Int. J. Syst. Evol. Microbiol.">
        <title>The Global Catalogue of Microorganisms (GCM) 10K type strain sequencing project: providing services to taxonomists for standard genome sequencing and annotation.</title>
        <authorList>
            <consortium name="The Broad Institute Genomics Platform"/>
            <consortium name="The Broad Institute Genome Sequencing Center for Infectious Disease"/>
            <person name="Wu L."/>
            <person name="Ma J."/>
        </authorList>
    </citation>
    <scope>NUCLEOTIDE SEQUENCE [LARGE SCALE GENOMIC DNA]</scope>
    <source>
        <strain evidence="8">KCTC 23701</strain>
    </source>
</reference>
<organism evidence="7 8">
    <name type="scientific">Jeongeupia chitinilytica</name>
    <dbReference type="NCBI Taxonomy" id="1041641"/>
    <lineage>
        <taxon>Bacteria</taxon>
        <taxon>Pseudomonadati</taxon>
        <taxon>Pseudomonadota</taxon>
        <taxon>Betaproteobacteria</taxon>
        <taxon>Neisseriales</taxon>
        <taxon>Chitinibacteraceae</taxon>
        <taxon>Jeongeupia</taxon>
    </lineage>
</organism>
<dbReference type="InterPro" id="IPR025423">
    <property type="entry name" value="TMEM205-like"/>
</dbReference>
<dbReference type="EMBL" id="BMYO01000001">
    <property type="protein sequence ID" value="GHD55809.1"/>
    <property type="molecule type" value="Genomic_DNA"/>
</dbReference>
<evidence type="ECO:0000256" key="3">
    <source>
        <dbReference type="ARBA" id="ARBA00022989"/>
    </source>
</evidence>
<gene>
    <name evidence="7" type="ORF">GCM10007350_01910</name>
</gene>
<feature type="transmembrane region" description="Helical" evidence="5">
    <location>
        <begin position="123"/>
        <end position="145"/>
    </location>
</feature>
<feature type="domain" description="TMEM205-like" evidence="6">
    <location>
        <begin position="14"/>
        <end position="108"/>
    </location>
</feature>
<evidence type="ECO:0000256" key="2">
    <source>
        <dbReference type="ARBA" id="ARBA00022692"/>
    </source>
</evidence>
<feature type="transmembrane region" description="Helical" evidence="5">
    <location>
        <begin position="82"/>
        <end position="103"/>
    </location>
</feature>
<feature type="transmembrane region" description="Helical" evidence="5">
    <location>
        <begin position="46"/>
        <end position="70"/>
    </location>
</feature>
<protein>
    <recommendedName>
        <fullName evidence="6">TMEM205-like domain-containing protein</fullName>
    </recommendedName>
</protein>
<name>A0ABQ3GWA5_9NEIS</name>
<dbReference type="Pfam" id="PF13664">
    <property type="entry name" value="DUF4149"/>
    <property type="match status" value="1"/>
</dbReference>
<evidence type="ECO:0000259" key="6">
    <source>
        <dbReference type="Pfam" id="PF13664"/>
    </source>
</evidence>
<proteinExistence type="predicted"/>
<sequence>MGIMNLGTGIRNILATLWIGGIWVIGLIVAPTLFRSLDTAVAGMVAGRLFSAIGWVGIVAGAYLLIYWIWVDGLSAFRTGRLWLVIGMLACTLINQFALFPLIAAVKTGVSSAATGVFGGGLAQWHTISSLIYLVQALFGLAYVWQGDSR</sequence>
<accession>A0ABQ3GWA5</accession>
<dbReference type="Proteomes" id="UP000604737">
    <property type="component" value="Unassembled WGS sequence"/>
</dbReference>